<evidence type="ECO:0000313" key="2">
    <source>
        <dbReference type="Proteomes" id="UP000789759"/>
    </source>
</evidence>
<dbReference type="OrthoDB" id="2337740at2759"/>
<name>A0A9N9I679_9GLOM</name>
<evidence type="ECO:0000313" key="1">
    <source>
        <dbReference type="EMBL" id="CAG8722342.1"/>
    </source>
</evidence>
<dbReference type="Proteomes" id="UP000789759">
    <property type="component" value="Unassembled WGS sequence"/>
</dbReference>
<protein>
    <submittedName>
        <fullName evidence="1">10950_t:CDS:1</fullName>
    </submittedName>
</protein>
<proteinExistence type="predicted"/>
<reference evidence="1" key="1">
    <citation type="submission" date="2021-06" db="EMBL/GenBank/DDBJ databases">
        <authorList>
            <person name="Kallberg Y."/>
            <person name="Tangrot J."/>
            <person name="Rosling A."/>
        </authorList>
    </citation>
    <scope>NUCLEOTIDE SEQUENCE</scope>
    <source>
        <strain evidence="1">FL966</strain>
    </source>
</reference>
<gene>
    <name evidence="1" type="ORF">CPELLU_LOCUS12972</name>
</gene>
<dbReference type="AlphaFoldDB" id="A0A9N9I679"/>
<organism evidence="1 2">
    <name type="scientific">Cetraspora pellucida</name>
    <dbReference type="NCBI Taxonomy" id="1433469"/>
    <lineage>
        <taxon>Eukaryota</taxon>
        <taxon>Fungi</taxon>
        <taxon>Fungi incertae sedis</taxon>
        <taxon>Mucoromycota</taxon>
        <taxon>Glomeromycotina</taxon>
        <taxon>Glomeromycetes</taxon>
        <taxon>Diversisporales</taxon>
        <taxon>Gigasporaceae</taxon>
        <taxon>Cetraspora</taxon>
    </lineage>
</organism>
<dbReference type="EMBL" id="CAJVQA010013182">
    <property type="protein sequence ID" value="CAG8722342.1"/>
    <property type="molecule type" value="Genomic_DNA"/>
</dbReference>
<comment type="caution">
    <text evidence="1">The sequence shown here is derived from an EMBL/GenBank/DDBJ whole genome shotgun (WGS) entry which is preliminary data.</text>
</comment>
<feature type="non-terminal residue" evidence="1">
    <location>
        <position position="65"/>
    </location>
</feature>
<sequence length="65" mass="7871">MHNSLDFKAISQFFRKQAHNLDKIWNQYSNLKAIQICNHLITSDDIYNIWKEVIKEDQILHKIEE</sequence>
<accession>A0A9N9I679</accession>
<keyword evidence="2" id="KW-1185">Reference proteome</keyword>